<dbReference type="OrthoDB" id="1305300at2759"/>
<feature type="compositionally biased region" description="Polar residues" evidence="1">
    <location>
        <begin position="12"/>
        <end position="22"/>
    </location>
</feature>
<gene>
    <name evidence="2" type="ORF">Cgig2_028616</name>
</gene>
<dbReference type="EMBL" id="JAKOGI010000288">
    <property type="protein sequence ID" value="KAJ8437678.1"/>
    <property type="molecule type" value="Genomic_DNA"/>
</dbReference>
<organism evidence="2 3">
    <name type="scientific">Carnegiea gigantea</name>
    <dbReference type="NCBI Taxonomy" id="171969"/>
    <lineage>
        <taxon>Eukaryota</taxon>
        <taxon>Viridiplantae</taxon>
        <taxon>Streptophyta</taxon>
        <taxon>Embryophyta</taxon>
        <taxon>Tracheophyta</taxon>
        <taxon>Spermatophyta</taxon>
        <taxon>Magnoliopsida</taxon>
        <taxon>eudicotyledons</taxon>
        <taxon>Gunneridae</taxon>
        <taxon>Pentapetalae</taxon>
        <taxon>Caryophyllales</taxon>
        <taxon>Cactineae</taxon>
        <taxon>Cactaceae</taxon>
        <taxon>Cactoideae</taxon>
        <taxon>Echinocereeae</taxon>
        <taxon>Carnegiea</taxon>
    </lineage>
</organism>
<feature type="region of interest" description="Disordered" evidence="1">
    <location>
        <begin position="1"/>
        <end position="112"/>
    </location>
</feature>
<name>A0A9Q1K6I4_9CARY</name>
<dbReference type="AlphaFoldDB" id="A0A9Q1K6I4"/>
<dbReference type="Proteomes" id="UP001153076">
    <property type="component" value="Unassembled WGS sequence"/>
</dbReference>
<comment type="caution">
    <text evidence="2">The sequence shown here is derived from an EMBL/GenBank/DDBJ whole genome shotgun (WGS) entry which is preliminary data.</text>
</comment>
<accession>A0A9Q1K6I4</accession>
<proteinExistence type="predicted"/>
<sequence>MADAEECMQAKDATNSKNSTNDNRARKSRVILTYKRKSRTFMSESQRQRKLCNNQSEPEHEPEPEDKHELELEDEHEPEPEPTRKRQRKQHPSDSLQPTLKRAPKRIPRKKVQFRHVNVEEPISESMDRVQFRGRKVERSFPVAINWDTEKVRNRDKDEQLSGEYGKGKIIERIDYQTITRLAKVDLDINMQDLARGQPHQGGTSEMSRARPSKEQRCPFYLHCNGQCEGLIYVNDDPVQYVFPYDAYYCSPEFFEQLHKLESIAREEIQHGKRVACSPPSFSLGISLEQEATPTSSAPPTPGTVQMTIENETLDLSNIFKAVMDLERRRCFSPYFTIAWQERMPHPDISIVQWPW</sequence>
<feature type="compositionally biased region" description="Basic residues" evidence="1">
    <location>
        <begin position="26"/>
        <end position="39"/>
    </location>
</feature>
<protein>
    <submittedName>
        <fullName evidence="2">Uncharacterized protein</fullName>
    </submittedName>
</protein>
<evidence type="ECO:0000256" key="1">
    <source>
        <dbReference type="SAM" id="MobiDB-lite"/>
    </source>
</evidence>
<feature type="compositionally biased region" description="Polar residues" evidence="1">
    <location>
        <begin position="40"/>
        <end position="56"/>
    </location>
</feature>
<reference evidence="2" key="1">
    <citation type="submission" date="2022-04" db="EMBL/GenBank/DDBJ databases">
        <title>Carnegiea gigantea Genome sequencing and assembly v2.</title>
        <authorList>
            <person name="Copetti D."/>
            <person name="Sanderson M.J."/>
            <person name="Burquez A."/>
            <person name="Wojciechowski M.F."/>
        </authorList>
    </citation>
    <scope>NUCLEOTIDE SEQUENCE</scope>
    <source>
        <strain evidence="2">SGP5-SGP5p</strain>
        <tissue evidence="2">Aerial part</tissue>
    </source>
</reference>
<feature type="compositionally biased region" description="Basic and acidic residues" evidence="1">
    <location>
        <begin position="57"/>
        <end position="70"/>
    </location>
</feature>
<keyword evidence="3" id="KW-1185">Reference proteome</keyword>
<evidence type="ECO:0000313" key="2">
    <source>
        <dbReference type="EMBL" id="KAJ8437678.1"/>
    </source>
</evidence>
<evidence type="ECO:0000313" key="3">
    <source>
        <dbReference type="Proteomes" id="UP001153076"/>
    </source>
</evidence>
<feature type="compositionally biased region" description="Basic residues" evidence="1">
    <location>
        <begin position="102"/>
        <end position="112"/>
    </location>
</feature>